<sequence>MCLPSGESVSGPHEIGRQGATGDAFARVAHAFTRVPYAREIAVDEYMPIADPAIVGQGHPSGLFEHRNLIVERRPERAPPRRSRTCAHLAPWQAKLARDMMLTQMGGGLALEDVACRLNMSVSHFIKAFRGTEGVAPYHWYMQRRIDQAIILLRDDRMPLSKVADECGFADQSHFTKAFTRLLGVSPGRWRRSMRSGPPNTDG</sequence>
<dbReference type="PROSITE" id="PS01124">
    <property type="entry name" value="HTH_ARAC_FAMILY_2"/>
    <property type="match status" value="1"/>
</dbReference>
<dbReference type="InterPro" id="IPR018060">
    <property type="entry name" value="HTH_AraC"/>
</dbReference>
<feature type="domain" description="HTH araC/xylS-type" evidence="4">
    <location>
        <begin position="95"/>
        <end position="193"/>
    </location>
</feature>
<dbReference type="OrthoDB" id="110167at2"/>
<dbReference type="Proteomes" id="UP000306147">
    <property type="component" value="Unassembled WGS sequence"/>
</dbReference>
<dbReference type="InterPro" id="IPR009057">
    <property type="entry name" value="Homeodomain-like_sf"/>
</dbReference>
<dbReference type="InterPro" id="IPR018062">
    <property type="entry name" value="HTH_AraC-typ_CS"/>
</dbReference>
<evidence type="ECO:0000256" key="2">
    <source>
        <dbReference type="ARBA" id="ARBA00023125"/>
    </source>
</evidence>
<dbReference type="Gene3D" id="1.10.10.60">
    <property type="entry name" value="Homeodomain-like"/>
    <property type="match status" value="2"/>
</dbReference>
<dbReference type="EMBL" id="SRXT01000010">
    <property type="protein sequence ID" value="TGX48701.1"/>
    <property type="molecule type" value="Genomic_DNA"/>
</dbReference>
<dbReference type="Pfam" id="PF12833">
    <property type="entry name" value="HTH_18"/>
    <property type="match status" value="1"/>
</dbReference>
<evidence type="ECO:0000259" key="4">
    <source>
        <dbReference type="PROSITE" id="PS01124"/>
    </source>
</evidence>
<dbReference type="GO" id="GO:0043565">
    <property type="term" value="F:sequence-specific DNA binding"/>
    <property type="evidence" value="ECO:0007669"/>
    <property type="project" value="InterPro"/>
</dbReference>
<keyword evidence="3" id="KW-0804">Transcription</keyword>
<accession>A0A4S1WYS8</accession>
<name>A0A4S1WYS8_9SPHN</name>
<dbReference type="PROSITE" id="PS00041">
    <property type="entry name" value="HTH_ARAC_FAMILY_1"/>
    <property type="match status" value="1"/>
</dbReference>
<gene>
    <name evidence="5" type="ORF">E5A73_20565</name>
</gene>
<reference evidence="5 6" key="1">
    <citation type="submission" date="2019-04" db="EMBL/GenBank/DDBJ databases">
        <title>Sphingomonas psychrotolerans sp. nov., isolated from soil in the Tianshan Mountains, Xinjiang, China.</title>
        <authorList>
            <person name="Luo Y."/>
            <person name="Sheng H."/>
        </authorList>
    </citation>
    <scope>NUCLEOTIDE SEQUENCE [LARGE SCALE GENOMIC DNA]</scope>
    <source>
        <strain evidence="5 6">ZFGT-11</strain>
    </source>
</reference>
<evidence type="ECO:0000313" key="6">
    <source>
        <dbReference type="Proteomes" id="UP000306147"/>
    </source>
</evidence>
<keyword evidence="2" id="KW-0238">DNA-binding</keyword>
<evidence type="ECO:0000256" key="1">
    <source>
        <dbReference type="ARBA" id="ARBA00023015"/>
    </source>
</evidence>
<dbReference type="InterPro" id="IPR050204">
    <property type="entry name" value="AraC_XylS_family_regulators"/>
</dbReference>
<evidence type="ECO:0000313" key="5">
    <source>
        <dbReference type="EMBL" id="TGX48701.1"/>
    </source>
</evidence>
<keyword evidence="1" id="KW-0805">Transcription regulation</keyword>
<proteinExistence type="predicted"/>
<dbReference type="PANTHER" id="PTHR46796:SF14">
    <property type="entry name" value="TRANSCRIPTIONAL REGULATORY PROTEIN"/>
    <property type="match status" value="1"/>
</dbReference>
<dbReference type="PANTHER" id="PTHR46796">
    <property type="entry name" value="HTH-TYPE TRANSCRIPTIONAL ACTIVATOR RHAS-RELATED"/>
    <property type="match status" value="1"/>
</dbReference>
<dbReference type="InterPro" id="IPR020449">
    <property type="entry name" value="Tscrpt_reg_AraC-type_HTH"/>
</dbReference>
<evidence type="ECO:0000256" key="3">
    <source>
        <dbReference type="ARBA" id="ARBA00023163"/>
    </source>
</evidence>
<dbReference type="AlphaFoldDB" id="A0A4S1WYS8"/>
<comment type="caution">
    <text evidence="5">The sequence shown here is derived from an EMBL/GenBank/DDBJ whole genome shotgun (WGS) entry which is preliminary data.</text>
</comment>
<keyword evidence="6" id="KW-1185">Reference proteome</keyword>
<organism evidence="5 6">
    <name type="scientific">Sphingomonas gei</name>
    <dbReference type="NCBI Taxonomy" id="1395960"/>
    <lineage>
        <taxon>Bacteria</taxon>
        <taxon>Pseudomonadati</taxon>
        <taxon>Pseudomonadota</taxon>
        <taxon>Alphaproteobacteria</taxon>
        <taxon>Sphingomonadales</taxon>
        <taxon>Sphingomonadaceae</taxon>
        <taxon>Sphingomonas</taxon>
    </lineage>
</organism>
<protein>
    <submittedName>
        <fullName evidence="5">AraC family transcriptional regulator</fullName>
    </submittedName>
</protein>
<dbReference type="SUPFAM" id="SSF46689">
    <property type="entry name" value="Homeodomain-like"/>
    <property type="match status" value="2"/>
</dbReference>
<dbReference type="SMART" id="SM00342">
    <property type="entry name" value="HTH_ARAC"/>
    <property type="match status" value="1"/>
</dbReference>
<dbReference type="PRINTS" id="PR00032">
    <property type="entry name" value="HTHARAC"/>
</dbReference>
<dbReference type="GO" id="GO:0003700">
    <property type="term" value="F:DNA-binding transcription factor activity"/>
    <property type="evidence" value="ECO:0007669"/>
    <property type="project" value="InterPro"/>
</dbReference>